<feature type="compositionally biased region" description="Polar residues" evidence="6">
    <location>
        <begin position="907"/>
        <end position="924"/>
    </location>
</feature>
<keyword evidence="1 5" id="KW-0175">Coiled coil</keyword>
<reference evidence="7" key="1">
    <citation type="journal article" date="2016" name="Nat. Genet.">
        <title>A high-quality carrot genome assembly provides new insights into carotenoid accumulation and asterid genome evolution.</title>
        <authorList>
            <person name="Iorizzo M."/>
            <person name="Ellison S."/>
            <person name="Senalik D."/>
            <person name="Zeng P."/>
            <person name="Satapoomin P."/>
            <person name="Huang J."/>
            <person name="Bowman M."/>
            <person name="Iovene M."/>
            <person name="Sanseverino W."/>
            <person name="Cavagnaro P."/>
            <person name="Yildiz M."/>
            <person name="Macko-Podgorni A."/>
            <person name="Moranska E."/>
            <person name="Grzebelus E."/>
            <person name="Grzebelus D."/>
            <person name="Ashrafi H."/>
            <person name="Zheng Z."/>
            <person name="Cheng S."/>
            <person name="Spooner D."/>
            <person name="Van Deynze A."/>
            <person name="Simon P."/>
        </authorList>
    </citation>
    <scope>NUCLEOTIDE SEQUENCE</scope>
    <source>
        <tissue evidence="7">Leaf</tissue>
    </source>
</reference>
<feature type="compositionally biased region" description="Polar residues" evidence="6">
    <location>
        <begin position="833"/>
        <end position="842"/>
    </location>
</feature>
<dbReference type="GO" id="GO:0005652">
    <property type="term" value="C:nuclear lamina"/>
    <property type="evidence" value="ECO:0007669"/>
    <property type="project" value="UniProtKB-SubCell"/>
</dbReference>
<organism evidence="7 8">
    <name type="scientific">Daucus carota subsp. sativus</name>
    <name type="common">Carrot</name>
    <dbReference type="NCBI Taxonomy" id="79200"/>
    <lineage>
        <taxon>Eukaryota</taxon>
        <taxon>Viridiplantae</taxon>
        <taxon>Streptophyta</taxon>
        <taxon>Embryophyta</taxon>
        <taxon>Tracheophyta</taxon>
        <taxon>Spermatophyta</taxon>
        <taxon>Magnoliopsida</taxon>
        <taxon>eudicotyledons</taxon>
        <taxon>Gunneridae</taxon>
        <taxon>Pentapetalae</taxon>
        <taxon>asterids</taxon>
        <taxon>campanulids</taxon>
        <taxon>Apiales</taxon>
        <taxon>Apiaceae</taxon>
        <taxon>Apioideae</taxon>
        <taxon>Scandiceae</taxon>
        <taxon>Daucinae</taxon>
        <taxon>Daucus</taxon>
        <taxon>Daucus sect. Daucus</taxon>
    </lineage>
</organism>
<evidence type="ECO:0000256" key="5">
    <source>
        <dbReference type="SAM" id="Coils"/>
    </source>
</evidence>
<comment type="similarity">
    <text evidence="4">Belongs to the CRWN family.</text>
</comment>
<name>A0A162AVA2_DAUCS</name>
<reference evidence="7" key="2">
    <citation type="submission" date="2022-03" db="EMBL/GenBank/DDBJ databases">
        <title>Draft title - Genomic analysis of global carrot germplasm unveils the trajectory of domestication and the origin of high carotenoid orange carrot.</title>
        <authorList>
            <person name="Iorizzo M."/>
            <person name="Ellison S."/>
            <person name="Senalik D."/>
            <person name="Macko-Podgorni A."/>
            <person name="Grzebelus D."/>
            <person name="Bostan H."/>
            <person name="Rolling W."/>
            <person name="Curaba J."/>
            <person name="Simon P."/>
        </authorList>
    </citation>
    <scope>NUCLEOTIDE SEQUENCE</scope>
    <source>
        <tissue evidence="7">Leaf</tissue>
    </source>
</reference>
<feature type="coiled-coil region" evidence="5">
    <location>
        <begin position="424"/>
        <end position="479"/>
    </location>
</feature>
<feature type="region of interest" description="Disordered" evidence="6">
    <location>
        <begin position="907"/>
        <end position="944"/>
    </location>
</feature>
<feature type="compositionally biased region" description="Basic and acidic residues" evidence="6">
    <location>
        <begin position="968"/>
        <end position="981"/>
    </location>
</feature>
<dbReference type="InterPro" id="IPR040418">
    <property type="entry name" value="CRWN"/>
</dbReference>
<feature type="coiled-coil region" evidence="5">
    <location>
        <begin position="75"/>
        <end position="183"/>
    </location>
</feature>
<dbReference type="EMBL" id="CP093344">
    <property type="protein sequence ID" value="WOG88913.1"/>
    <property type="molecule type" value="Genomic_DNA"/>
</dbReference>
<dbReference type="PANTHER" id="PTHR31908:SF9">
    <property type="entry name" value="PROTEIN CROWDED NUCLEI 3"/>
    <property type="match status" value="1"/>
</dbReference>
<feature type="compositionally biased region" description="Acidic residues" evidence="6">
    <location>
        <begin position="1174"/>
        <end position="1192"/>
    </location>
</feature>
<dbReference type="AlphaFoldDB" id="A0A162AVA2"/>
<evidence type="ECO:0000256" key="3">
    <source>
        <dbReference type="ARBA" id="ARBA00024186"/>
    </source>
</evidence>
<dbReference type="OrthoDB" id="673795at2759"/>
<feature type="compositionally biased region" description="Basic residues" evidence="6">
    <location>
        <begin position="927"/>
        <end position="944"/>
    </location>
</feature>
<dbReference type="KEGG" id="dcr:108208989"/>
<feature type="compositionally biased region" description="Polar residues" evidence="6">
    <location>
        <begin position="1"/>
        <end position="17"/>
    </location>
</feature>
<keyword evidence="8" id="KW-1185">Reference proteome</keyword>
<feature type="coiled-coil region" evidence="5">
    <location>
        <begin position="251"/>
        <end position="369"/>
    </location>
</feature>
<evidence type="ECO:0000256" key="1">
    <source>
        <dbReference type="ARBA" id="ARBA00023054"/>
    </source>
</evidence>
<protein>
    <submittedName>
        <fullName evidence="7">Uncharacterized protein</fullName>
    </submittedName>
</protein>
<dbReference type="GO" id="GO:0006997">
    <property type="term" value="P:nucleus organization"/>
    <property type="evidence" value="ECO:0007669"/>
    <property type="project" value="InterPro"/>
</dbReference>
<feature type="region of interest" description="Disordered" evidence="6">
    <location>
        <begin position="833"/>
        <end position="881"/>
    </location>
</feature>
<evidence type="ECO:0000256" key="2">
    <source>
        <dbReference type="ARBA" id="ARBA00023242"/>
    </source>
</evidence>
<proteinExistence type="inferred from homology"/>
<gene>
    <name evidence="7" type="ORF">DCAR_0208148</name>
</gene>
<feature type="region of interest" description="Disordered" evidence="6">
    <location>
        <begin position="959"/>
        <end position="1043"/>
    </location>
</feature>
<dbReference type="Gramene" id="KZN06383">
    <property type="protein sequence ID" value="KZN06383"/>
    <property type="gene ID" value="DCAR_007220"/>
</dbReference>
<dbReference type="PANTHER" id="PTHR31908">
    <property type="entry name" value="PROTEIN CROWDED NUCLEI 4"/>
    <property type="match status" value="1"/>
</dbReference>
<sequence length="1208" mass="139536">MFTPQRKNWGNFTTTPRGPNPKSSDKGKSVAFLDGPPPPARSILTESHTVAVSRSDIGDVEDWRRFTEAGLLDEASMEKKDHQALLEKIAKIERELYDYQYNMGLLLIEKKEWTLNSENLREALTETQELLKREQTAHLISLSQVEKREENLRKALETEKKCVGDLEKALKEVRAEHAQMKQSFEAKLVNTDFLKSGLEEKSLDVEKKLHVADAKFAEVTKKSLELDRKLQEVETRDSLLQKERLSFIAEREAHEATYNKHKKDLHEWERKLQEGEERLCEGRRICNQREEKVNEIERDFRLKETKLKKAQEKIDSSKSALEKAEDDIEHRRAKLTAEEHKAEALRSDLEMKEKELEMKEKELLALAEKLSVRERVEIQKFLDEQAVLDARRQEFEAEMDGKRKSLDEEMRCKMGALCDKEVAINRREEDLGKLEQSLQNNSERLKEKEEDLETKIKELKEKEEVLKSDERRLDMEKKKISVDENILQTLKHEFERTKTDVSQKLKISEEERAEYLRLQSQLKQEIEKYQHERDLLLKERESLKEDRKHFEEEWEALDERSTALNRELREFGEEKEKFEKMRLFDEDRLKNERLAMEKHFKVKLEALETEKESFATVMRHEQALLSEKSKAEHSQMLLDFELRKKNLEDDMQRRKDELETHVHDRERAFNEEKEKEYSKIKSLKEAVQKDMEELRSERSRIEKVEQEIALNKKQLEEHQLEMNKDIVELDLLNKKVKLQREQLIKERDRLLAFVDRLKSCNHCGEFTREYELSDLQQQLETEYKLSPLSRSGHGRVYKVQDGTDLTSSNSGGHISWIKRCTSNIFKYSPNETAQYSKSQSDMLANVDEKDEGPSASDLASRGLRKAEDGPEPSLGLANESSDVHLVTPKTDREVAEGHDICTDEFSNINSTTAEAPEDSQQSELKSGRRRSSRKPKVGIHRTHSVKAVVEDAAVILGRTSAGKLGDNVPHESADVNEESRGDSSYGEKALGTTQRKRQRAQTSRVTVSEVAGDYSEECSESVSEEVGRRKRRQTVVSSVQTPGERRYNLRRNKTVGTAASAQASVDTENMQSKVNVDKVEAVQNPKDAPTRSLKIAPEKSNPTTFIQVTANKSVQFQDLSAESDAKLKTFETPEKSIEQLVIAENIGFSEEVIAMRPEGCVGAERGSTLHEDGDNGLEDPDNAEDVDDEPENPGEVSIHKKIWTFFTT</sequence>
<evidence type="ECO:0000313" key="8">
    <source>
        <dbReference type="Proteomes" id="UP000077755"/>
    </source>
</evidence>
<accession>A0A162AVA2</accession>
<feature type="coiled-coil region" evidence="5">
    <location>
        <begin position="630"/>
        <end position="749"/>
    </location>
</feature>
<feature type="region of interest" description="Disordered" evidence="6">
    <location>
        <begin position="1163"/>
        <end position="1199"/>
    </location>
</feature>
<evidence type="ECO:0000256" key="4">
    <source>
        <dbReference type="ARBA" id="ARBA00024208"/>
    </source>
</evidence>
<dbReference type="Proteomes" id="UP000077755">
    <property type="component" value="Chromosome 2"/>
</dbReference>
<feature type="coiled-coil region" evidence="5">
    <location>
        <begin position="505"/>
        <end position="581"/>
    </location>
</feature>
<evidence type="ECO:0000256" key="6">
    <source>
        <dbReference type="SAM" id="MobiDB-lite"/>
    </source>
</evidence>
<feature type="region of interest" description="Disordered" evidence="6">
    <location>
        <begin position="1"/>
        <end position="46"/>
    </location>
</feature>
<comment type="subcellular location">
    <subcellularLocation>
        <location evidence="3">Nucleus lamina</location>
    </subcellularLocation>
</comment>
<feature type="compositionally biased region" description="Acidic residues" evidence="6">
    <location>
        <begin position="1014"/>
        <end position="1023"/>
    </location>
</feature>
<keyword evidence="2" id="KW-0539">Nucleus</keyword>
<dbReference type="OMA" id="QLENHQF"/>
<evidence type="ECO:0000313" key="7">
    <source>
        <dbReference type="EMBL" id="WOG88913.1"/>
    </source>
</evidence>